<accession>A0A9D1LU48</accession>
<name>A0A9D1LU48_9FIRM</name>
<evidence type="ECO:0000313" key="1">
    <source>
        <dbReference type="EMBL" id="HIU48106.1"/>
    </source>
</evidence>
<dbReference type="Pfam" id="PF03747">
    <property type="entry name" value="ADP_ribosyl_GH"/>
    <property type="match status" value="1"/>
</dbReference>
<dbReference type="Proteomes" id="UP000824111">
    <property type="component" value="Unassembled WGS sequence"/>
</dbReference>
<organism evidence="1 2">
    <name type="scientific">Candidatus Avimonoglobus intestinipullorum</name>
    <dbReference type="NCBI Taxonomy" id="2840699"/>
    <lineage>
        <taxon>Bacteria</taxon>
        <taxon>Bacillati</taxon>
        <taxon>Bacillota</taxon>
        <taxon>Clostridia</taxon>
        <taxon>Eubacteriales</taxon>
        <taxon>Candidatus Avimonoglobus</taxon>
    </lineage>
</organism>
<evidence type="ECO:0000313" key="2">
    <source>
        <dbReference type="Proteomes" id="UP000824111"/>
    </source>
</evidence>
<dbReference type="InterPro" id="IPR005502">
    <property type="entry name" value="Ribosyl_crysJ1"/>
</dbReference>
<reference evidence="1" key="2">
    <citation type="journal article" date="2021" name="PeerJ">
        <title>Extensive microbial diversity within the chicken gut microbiome revealed by metagenomics and culture.</title>
        <authorList>
            <person name="Gilroy R."/>
            <person name="Ravi A."/>
            <person name="Getino M."/>
            <person name="Pursley I."/>
            <person name="Horton D.L."/>
            <person name="Alikhan N.F."/>
            <person name="Baker D."/>
            <person name="Gharbi K."/>
            <person name="Hall N."/>
            <person name="Watson M."/>
            <person name="Adriaenssens E.M."/>
            <person name="Foster-Nyarko E."/>
            <person name="Jarju S."/>
            <person name="Secka A."/>
            <person name="Antonio M."/>
            <person name="Oren A."/>
            <person name="Chaudhuri R.R."/>
            <person name="La Ragione R."/>
            <person name="Hildebrand F."/>
            <person name="Pallen M.J."/>
        </authorList>
    </citation>
    <scope>NUCLEOTIDE SEQUENCE</scope>
    <source>
        <strain evidence="1">ChiSjej4B22-9803</strain>
    </source>
</reference>
<sequence length="538" mass="61227">MYTIQFEEYLDKIHGCWYGKCLGGAAGAPVEGIKKVIDVQDFTQIFNPDLPNDDLDLQLLWLDTLETKGVLIDACDLADAWVEKCWYPFSEYGYFLKNYMRGIKPPYSGMINNEFFKEGMGCPIRSEIWGLICPGDPDLAAAYAYMDATLDHAGNSVYAEQFLAAVESMAFFERDLEKLIACGMRYVPADSKLRRCFDRILEAYHNNATWLEARRLVLNEFSHPDFTNVVQNLGFVLIALLYGKGDMRDTINIALQCGYDTDCTCASAASIIGIMKGYSGLDREITALIQDYFIIGIDVVRPSNSIRGLAEDTAKIGLKTPDYMVEIVGAPFPAERPEGFTGFQTEPVTPQGLEAALHSVAPRKWEIYGPYFDQLDQPADPRYPSPHGEGSVLPDMVCMVNNEAFLDRDYITDLEQEKAACVIDAYEDFIEVDRYLTLEGQMCCYAATQVWAPEDRKVWAVIGNNDGFRLWCNGEEQLCRDEIRYWTPYNNFTLLDLKKGENKIVIKLLRRTEKLKFSIGLRQYDNCHWHRSKWCIDI</sequence>
<dbReference type="InterPro" id="IPR036705">
    <property type="entry name" value="Ribosyl_crysJ1_sf"/>
</dbReference>
<dbReference type="SUPFAM" id="SSF101478">
    <property type="entry name" value="ADP-ribosylglycohydrolase"/>
    <property type="match status" value="1"/>
</dbReference>
<gene>
    <name evidence="1" type="ORF">IAB04_01950</name>
</gene>
<comment type="caution">
    <text evidence="1">The sequence shown here is derived from an EMBL/GenBank/DDBJ whole genome shotgun (WGS) entry which is preliminary data.</text>
</comment>
<dbReference type="AlphaFoldDB" id="A0A9D1LU48"/>
<protein>
    <submittedName>
        <fullName evidence="1">ADP-ribosylglycohydrolase family protein</fullName>
    </submittedName>
</protein>
<dbReference type="Gene3D" id="1.10.4080.10">
    <property type="entry name" value="ADP-ribosylation/Crystallin J1"/>
    <property type="match status" value="1"/>
</dbReference>
<proteinExistence type="predicted"/>
<dbReference type="EMBL" id="DVND01000049">
    <property type="protein sequence ID" value="HIU48106.1"/>
    <property type="molecule type" value="Genomic_DNA"/>
</dbReference>
<reference evidence="1" key="1">
    <citation type="submission" date="2020-10" db="EMBL/GenBank/DDBJ databases">
        <authorList>
            <person name="Gilroy R."/>
        </authorList>
    </citation>
    <scope>NUCLEOTIDE SEQUENCE</scope>
    <source>
        <strain evidence="1">ChiSjej4B22-9803</strain>
    </source>
</reference>